<name>A0ABN8J1C3_9NEOP</name>
<gene>
    <name evidence="1" type="ORF">IPOD504_LOCUS14865</name>
</gene>
<dbReference type="Proteomes" id="UP000837857">
    <property type="component" value="Chromosome 6"/>
</dbReference>
<protein>
    <submittedName>
        <fullName evidence="1">Uncharacterized protein</fullName>
    </submittedName>
</protein>
<evidence type="ECO:0000313" key="1">
    <source>
        <dbReference type="EMBL" id="CAH2070832.1"/>
    </source>
</evidence>
<dbReference type="EMBL" id="OW152818">
    <property type="protein sequence ID" value="CAH2070832.1"/>
    <property type="molecule type" value="Genomic_DNA"/>
</dbReference>
<keyword evidence="2" id="KW-1185">Reference proteome</keyword>
<evidence type="ECO:0000313" key="2">
    <source>
        <dbReference type="Proteomes" id="UP000837857"/>
    </source>
</evidence>
<sequence>MVIHCVGFLGNVHTTQSVISRARGMRDVIVTADVTEAIRQNVSSLDPSAYAVSFLSISGAQDLIPMKLI</sequence>
<feature type="non-terminal residue" evidence="1">
    <location>
        <position position="1"/>
    </location>
</feature>
<accession>A0ABN8J1C3</accession>
<reference evidence="1" key="1">
    <citation type="submission" date="2022-03" db="EMBL/GenBank/DDBJ databases">
        <authorList>
            <person name="Martin H S."/>
        </authorList>
    </citation>
    <scope>NUCLEOTIDE SEQUENCE</scope>
</reference>
<organism evidence="1 2">
    <name type="scientific">Iphiclides podalirius</name>
    <name type="common">scarce swallowtail</name>
    <dbReference type="NCBI Taxonomy" id="110791"/>
    <lineage>
        <taxon>Eukaryota</taxon>
        <taxon>Metazoa</taxon>
        <taxon>Ecdysozoa</taxon>
        <taxon>Arthropoda</taxon>
        <taxon>Hexapoda</taxon>
        <taxon>Insecta</taxon>
        <taxon>Pterygota</taxon>
        <taxon>Neoptera</taxon>
        <taxon>Endopterygota</taxon>
        <taxon>Lepidoptera</taxon>
        <taxon>Glossata</taxon>
        <taxon>Ditrysia</taxon>
        <taxon>Papilionoidea</taxon>
        <taxon>Papilionidae</taxon>
        <taxon>Papilioninae</taxon>
        <taxon>Iphiclides</taxon>
    </lineage>
</organism>
<proteinExistence type="predicted"/>